<feature type="domain" description="AB hydrolase-1" evidence="1">
    <location>
        <begin position="25"/>
        <end position="158"/>
    </location>
</feature>
<keyword evidence="3" id="KW-1185">Reference proteome</keyword>
<dbReference type="InterPro" id="IPR029058">
    <property type="entry name" value="AB_hydrolase_fold"/>
</dbReference>
<comment type="caution">
    <text evidence="2">The sequence shown here is derived from an EMBL/GenBank/DDBJ whole genome shotgun (WGS) entry which is preliminary data.</text>
</comment>
<reference evidence="2" key="1">
    <citation type="submission" date="2021-03" db="EMBL/GenBank/DDBJ databases">
        <title>Whole genome shotgun sequence of Actinoplanes auranticolor NBRC 12245.</title>
        <authorList>
            <person name="Komaki H."/>
            <person name="Tamura T."/>
        </authorList>
    </citation>
    <scope>NUCLEOTIDE SEQUENCE</scope>
    <source>
        <strain evidence="2">NBRC 12245</strain>
    </source>
</reference>
<evidence type="ECO:0000259" key="1">
    <source>
        <dbReference type="Pfam" id="PF00561"/>
    </source>
</evidence>
<evidence type="ECO:0000313" key="2">
    <source>
        <dbReference type="EMBL" id="GIM74460.1"/>
    </source>
</evidence>
<gene>
    <name evidence="2" type="ORF">Aau02nite_61080</name>
</gene>
<dbReference type="SUPFAM" id="SSF53474">
    <property type="entry name" value="alpha/beta-Hydrolases"/>
    <property type="match status" value="1"/>
</dbReference>
<dbReference type="EMBL" id="BOQL01000050">
    <property type="protein sequence ID" value="GIM74460.1"/>
    <property type="molecule type" value="Genomic_DNA"/>
</dbReference>
<dbReference type="InterPro" id="IPR000073">
    <property type="entry name" value="AB_hydrolase_1"/>
</dbReference>
<keyword evidence="2" id="KW-0378">Hydrolase</keyword>
<accession>A0A919SKJ1</accession>
<proteinExistence type="predicted"/>
<dbReference type="Proteomes" id="UP000681340">
    <property type="component" value="Unassembled WGS sequence"/>
</dbReference>
<dbReference type="InterPro" id="IPR050471">
    <property type="entry name" value="AB_hydrolase"/>
</dbReference>
<dbReference type="RefSeq" id="WP_212992017.1">
    <property type="nucleotide sequence ID" value="NZ_BAABEA010000030.1"/>
</dbReference>
<dbReference type="PANTHER" id="PTHR43433">
    <property type="entry name" value="HYDROLASE, ALPHA/BETA FOLD FAMILY PROTEIN"/>
    <property type="match status" value="1"/>
</dbReference>
<dbReference type="GO" id="GO:0004806">
    <property type="term" value="F:triacylglycerol lipase activity"/>
    <property type="evidence" value="ECO:0007669"/>
    <property type="project" value="TreeGrafter"/>
</dbReference>
<name>A0A919SKJ1_9ACTN</name>
<dbReference type="AlphaFoldDB" id="A0A919SKJ1"/>
<evidence type="ECO:0000313" key="3">
    <source>
        <dbReference type="Proteomes" id="UP000681340"/>
    </source>
</evidence>
<dbReference type="Pfam" id="PF00561">
    <property type="entry name" value="Abhydrolase_1"/>
    <property type="match status" value="1"/>
</dbReference>
<sequence length="278" mass="30282">MPTPRTGRLSLPDASIYYEVRGDGPPLLLIPTGNGDAAPFAPMADDLARQYTVITYDRRGFSRSRVFTDVDDARRVDDDVSDARHLIDQLGGGHADVFGSCSGGIVALSLLQRHPGRVRRLVSHEPPLASVLPDADHWLAYYDNLYATYRAEGLAAAKEAFRAHVGLGAETRPPPGSELPPQLLEELLERLRRNLLFWFEHEVRTFPGHRLDTGALAASADRLVLAASTTGRDQFAYRPNEALAAALGLPLRHFPGGHVAHVTHPFAFAAALRDALSG</sequence>
<protein>
    <submittedName>
        <fullName evidence="2">Hydrolase</fullName>
    </submittedName>
</protein>
<dbReference type="Gene3D" id="3.40.50.1820">
    <property type="entry name" value="alpha/beta hydrolase"/>
    <property type="match status" value="1"/>
</dbReference>
<dbReference type="PANTHER" id="PTHR43433:SF5">
    <property type="entry name" value="AB HYDROLASE-1 DOMAIN-CONTAINING PROTEIN"/>
    <property type="match status" value="1"/>
</dbReference>
<dbReference type="GO" id="GO:0046503">
    <property type="term" value="P:glycerolipid catabolic process"/>
    <property type="evidence" value="ECO:0007669"/>
    <property type="project" value="TreeGrafter"/>
</dbReference>
<organism evidence="2 3">
    <name type="scientific">Actinoplanes auranticolor</name>
    <dbReference type="NCBI Taxonomy" id="47988"/>
    <lineage>
        <taxon>Bacteria</taxon>
        <taxon>Bacillati</taxon>
        <taxon>Actinomycetota</taxon>
        <taxon>Actinomycetes</taxon>
        <taxon>Micromonosporales</taxon>
        <taxon>Micromonosporaceae</taxon>
        <taxon>Actinoplanes</taxon>
    </lineage>
</organism>